<dbReference type="Pfam" id="PF00884">
    <property type="entry name" value="Sulfatase"/>
    <property type="match status" value="1"/>
</dbReference>
<dbReference type="InterPro" id="IPR000917">
    <property type="entry name" value="Sulfatase_N"/>
</dbReference>
<reference evidence="8" key="1">
    <citation type="submission" date="2018-09" db="EMBL/GenBank/DDBJ databases">
        <authorList>
            <person name="Zhu H."/>
        </authorList>
    </citation>
    <scope>NUCLEOTIDE SEQUENCE [LARGE SCALE GENOMIC DNA]</scope>
    <source>
        <strain evidence="8">K1W22B-1</strain>
    </source>
</reference>
<evidence type="ECO:0000256" key="5">
    <source>
        <dbReference type="SAM" id="MobiDB-lite"/>
    </source>
</evidence>
<dbReference type="EMBL" id="QYRP01000002">
    <property type="protein sequence ID" value="RJS45878.1"/>
    <property type="molecule type" value="Genomic_DNA"/>
</dbReference>
<dbReference type="GO" id="GO:0016787">
    <property type="term" value="F:hydrolase activity"/>
    <property type="evidence" value="ECO:0007669"/>
    <property type="project" value="UniProtKB-KW"/>
</dbReference>
<evidence type="ECO:0000259" key="6">
    <source>
        <dbReference type="Pfam" id="PF00884"/>
    </source>
</evidence>
<name>A0A3A5H7N4_9ACTN</name>
<dbReference type="SUPFAM" id="SSF53649">
    <property type="entry name" value="Alkaline phosphatase-like"/>
    <property type="match status" value="1"/>
</dbReference>
<evidence type="ECO:0000313" key="7">
    <source>
        <dbReference type="EMBL" id="RJS45878.1"/>
    </source>
</evidence>
<evidence type="ECO:0000313" key="8">
    <source>
        <dbReference type="Proteomes" id="UP000276542"/>
    </source>
</evidence>
<dbReference type="AlphaFoldDB" id="A0A3A5H7N4"/>
<evidence type="ECO:0000256" key="1">
    <source>
        <dbReference type="ARBA" id="ARBA00008779"/>
    </source>
</evidence>
<organism evidence="7 8">
    <name type="scientific">Nocardioides cavernaquae</name>
    <dbReference type="NCBI Taxonomy" id="2321396"/>
    <lineage>
        <taxon>Bacteria</taxon>
        <taxon>Bacillati</taxon>
        <taxon>Actinomycetota</taxon>
        <taxon>Actinomycetes</taxon>
        <taxon>Propionibacteriales</taxon>
        <taxon>Nocardioidaceae</taxon>
        <taxon>Nocardioides</taxon>
    </lineage>
</organism>
<dbReference type="Proteomes" id="UP000276542">
    <property type="component" value="Unassembled WGS sequence"/>
</dbReference>
<sequence length="538" mass="59186">MLAACGAPEVAIAPEPAARPAPGEVTVPPVERAGQPNVLMVMTDDMRYDELRYLPHVREFIADRGTDFTNSFAPTPLCCPNRASFLTGEFPHNHGVWWHEEPWGYGSFDDSRTLAGALQHAGYSTGYVGKYLNRYGIAAPKAAPGAAPSTYVPAGWDEWRATPDAVPVPSWDPLAGSTYDYFDTTVNVNGTLEPHQGEYSSQVLVNEGIDVLDRFAGGTEPWFLQINSLAPHHGAPFEPDDPFLETPARPDWVKDRFDAEIPRAPGIPPNGVSPEADVSDKAEITSRHRDPGPGAQHAVRETARQRAESLFALDRHLARLFRELKASGEYDDTVVVFTSDNGYLLGEHRWVSGKVIGFEPSYRVPLLIAGPGVPAGERVDPVTTVDLTASILDWADARLRKADGISFVDDLEGSSGWTRAIGYESYLPSIANLHDVRGFDGPQTAIGIRTAQYFYVKYSSGEVELFDLERDPLEMESRADDPAYADVRRDLNAAWRKFHDCAGAHCDIALPPSLSADEDRATELRNRLQTSTREFYGD</sequence>
<keyword evidence="3" id="KW-0378">Hydrolase</keyword>
<evidence type="ECO:0000256" key="3">
    <source>
        <dbReference type="ARBA" id="ARBA00022801"/>
    </source>
</evidence>
<dbReference type="InterPro" id="IPR017850">
    <property type="entry name" value="Alkaline_phosphatase_core_sf"/>
</dbReference>
<keyword evidence="8" id="KW-1185">Reference proteome</keyword>
<accession>A0A3A5H7N4</accession>
<gene>
    <name evidence="7" type="ORF">D4739_06320</name>
</gene>
<feature type="domain" description="Sulfatase N-terminal" evidence="6">
    <location>
        <begin position="36"/>
        <end position="396"/>
    </location>
</feature>
<dbReference type="PANTHER" id="PTHR43108">
    <property type="entry name" value="N-ACETYLGLUCOSAMINE-6-SULFATASE FAMILY MEMBER"/>
    <property type="match status" value="1"/>
</dbReference>
<dbReference type="CDD" id="cd16147">
    <property type="entry name" value="G6S"/>
    <property type="match status" value="1"/>
</dbReference>
<dbReference type="PANTHER" id="PTHR43108:SF8">
    <property type="entry name" value="SD21168P"/>
    <property type="match status" value="1"/>
</dbReference>
<dbReference type="InterPro" id="IPR024607">
    <property type="entry name" value="Sulfatase_CS"/>
</dbReference>
<comment type="caution">
    <text evidence="7">The sequence shown here is derived from an EMBL/GenBank/DDBJ whole genome shotgun (WGS) entry which is preliminary data.</text>
</comment>
<evidence type="ECO:0000256" key="2">
    <source>
        <dbReference type="ARBA" id="ARBA00022729"/>
    </source>
</evidence>
<feature type="region of interest" description="Disordered" evidence="5">
    <location>
        <begin position="263"/>
        <end position="298"/>
    </location>
</feature>
<dbReference type="PROSITE" id="PS00149">
    <property type="entry name" value="SULFATASE_2"/>
    <property type="match status" value="1"/>
</dbReference>
<keyword evidence="4" id="KW-0325">Glycoprotein</keyword>
<dbReference type="Gene3D" id="3.40.720.10">
    <property type="entry name" value="Alkaline Phosphatase, subunit A"/>
    <property type="match status" value="1"/>
</dbReference>
<proteinExistence type="inferred from homology"/>
<feature type="compositionally biased region" description="Basic and acidic residues" evidence="5">
    <location>
        <begin position="278"/>
        <end position="291"/>
    </location>
</feature>
<evidence type="ECO:0000256" key="4">
    <source>
        <dbReference type="ARBA" id="ARBA00023180"/>
    </source>
</evidence>
<keyword evidence="2" id="KW-0732">Signal</keyword>
<protein>
    <recommendedName>
        <fullName evidence="6">Sulfatase N-terminal domain-containing protein</fullName>
    </recommendedName>
</protein>
<comment type="similarity">
    <text evidence="1">Belongs to the sulfatase family.</text>
</comment>